<dbReference type="EMBL" id="JBJQOH010000007">
    <property type="protein sequence ID" value="KAL3679336.1"/>
    <property type="molecule type" value="Genomic_DNA"/>
</dbReference>
<evidence type="ECO:0000313" key="2">
    <source>
        <dbReference type="Proteomes" id="UP001633002"/>
    </source>
</evidence>
<sequence length="331" mass="37460">MCPLALKTVTSLSMKAPTGTIVRSGDMERFSRTSFLVVRRGPECENALTCLTIHLGQFRHRTENRYEDAGDSYTFHDRSSRIAEPPRGHRGAHNHKATIVGFGHHRTALYAGCPICTKSLRSSERCSHSFISPKNFYRMRIFLEDETGALETTAWESARFITGMSLEDFEVVHLRGDQNDILNRCIGRQWMFQLTRIQSNRGPYARVEHAEAVSKKELIPNPEGGVGVMNEAIGLRHRVFSPEKQVSAFGLGEVLSLRTVESHDIVVGRSKTEQPILQNSEVESRDTIPRGRQEHLEFMWVLFGATFRSGVFVMMGFRASHLFLLSLAFFV</sequence>
<keyword evidence="2" id="KW-1185">Reference proteome</keyword>
<dbReference type="Proteomes" id="UP001633002">
    <property type="component" value="Unassembled WGS sequence"/>
</dbReference>
<organism evidence="1 2">
    <name type="scientific">Riccia sorocarpa</name>
    <dbReference type="NCBI Taxonomy" id="122646"/>
    <lineage>
        <taxon>Eukaryota</taxon>
        <taxon>Viridiplantae</taxon>
        <taxon>Streptophyta</taxon>
        <taxon>Embryophyta</taxon>
        <taxon>Marchantiophyta</taxon>
        <taxon>Marchantiopsida</taxon>
        <taxon>Marchantiidae</taxon>
        <taxon>Marchantiales</taxon>
        <taxon>Ricciaceae</taxon>
        <taxon>Riccia</taxon>
    </lineage>
</organism>
<dbReference type="SUPFAM" id="SSF50249">
    <property type="entry name" value="Nucleic acid-binding proteins"/>
    <property type="match status" value="1"/>
</dbReference>
<proteinExistence type="predicted"/>
<comment type="caution">
    <text evidence="1">The sequence shown here is derived from an EMBL/GenBank/DDBJ whole genome shotgun (WGS) entry which is preliminary data.</text>
</comment>
<reference evidence="1 2" key="1">
    <citation type="submission" date="2024-09" db="EMBL/GenBank/DDBJ databases">
        <title>Chromosome-scale assembly of Riccia sorocarpa.</title>
        <authorList>
            <person name="Paukszto L."/>
        </authorList>
    </citation>
    <scope>NUCLEOTIDE SEQUENCE [LARGE SCALE GENOMIC DNA]</scope>
    <source>
        <strain evidence="1">LP-2024</strain>
        <tissue evidence="1">Aerial parts of the thallus</tissue>
    </source>
</reference>
<protein>
    <submittedName>
        <fullName evidence="1">Uncharacterized protein</fullName>
    </submittedName>
</protein>
<evidence type="ECO:0000313" key="1">
    <source>
        <dbReference type="EMBL" id="KAL3679336.1"/>
    </source>
</evidence>
<dbReference type="InterPro" id="IPR012340">
    <property type="entry name" value="NA-bd_OB-fold"/>
</dbReference>
<accession>A0ABD3GL61</accession>
<dbReference type="Gene3D" id="2.40.50.140">
    <property type="entry name" value="Nucleic acid-binding proteins"/>
    <property type="match status" value="1"/>
</dbReference>
<dbReference type="AlphaFoldDB" id="A0ABD3GL61"/>
<gene>
    <name evidence="1" type="ORF">R1sor_022292</name>
</gene>
<name>A0ABD3GL61_9MARC</name>